<protein>
    <submittedName>
        <fullName evidence="2">Uncharacterized protein</fullName>
    </submittedName>
</protein>
<name>A0A5C3P9X4_9APHY</name>
<feature type="region of interest" description="Disordered" evidence="1">
    <location>
        <begin position="91"/>
        <end position="121"/>
    </location>
</feature>
<dbReference type="Proteomes" id="UP000308197">
    <property type="component" value="Unassembled WGS sequence"/>
</dbReference>
<feature type="compositionally biased region" description="Low complexity" evidence="1">
    <location>
        <begin position="102"/>
        <end position="111"/>
    </location>
</feature>
<reference evidence="2 3" key="1">
    <citation type="journal article" date="2019" name="Nat. Ecol. Evol.">
        <title>Megaphylogeny resolves global patterns of mushroom evolution.</title>
        <authorList>
            <person name="Varga T."/>
            <person name="Krizsan K."/>
            <person name="Foldi C."/>
            <person name="Dima B."/>
            <person name="Sanchez-Garcia M."/>
            <person name="Sanchez-Ramirez S."/>
            <person name="Szollosi G.J."/>
            <person name="Szarkandi J.G."/>
            <person name="Papp V."/>
            <person name="Albert L."/>
            <person name="Andreopoulos W."/>
            <person name="Angelini C."/>
            <person name="Antonin V."/>
            <person name="Barry K.W."/>
            <person name="Bougher N.L."/>
            <person name="Buchanan P."/>
            <person name="Buyck B."/>
            <person name="Bense V."/>
            <person name="Catcheside P."/>
            <person name="Chovatia M."/>
            <person name="Cooper J."/>
            <person name="Damon W."/>
            <person name="Desjardin D."/>
            <person name="Finy P."/>
            <person name="Geml J."/>
            <person name="Haridas S."/>
            <person name="Hughes K."/>
            <person name="Justo A."/>
            <person name="Karasinski D."/>
            <person name="Kautmanova I."/>
            <person name="Kiss B."/>
            <person name="Kocsube S."/>
            <person name="Kotiranta H."/>
            <person name="LaButti K.M."/>
            <person name="Lechner B.E."/>
            <person name="Liimatainen K."/>
            <person name="Lipzen A."/>
            <person name="Lukacs Z."/>
            <person name="Mihaltcheva S."/>
            <person name="Morgado L.N."/>
            <person name="Niskanen T."/>
            <person name="Noordeloos M.E."/>
            <person name="Ohm R.A."/>
            <person name="Ortiz-Santana B."/>
            <person name="Ovrebo C."/>
            <person name="Racz N."/>
            <person name="Riley R."/>
            <person name="Savchenko A."/>
            <person name="Shiryaev A."/>
            <person name="Soop K."/>
            <person name="Spirin V."/>
            <person name="Szebenyi C."/>
            <person name="Tomsovsky M."/>
            <person name="Tulloss R.E."/>
            <person name="Uehling J."/>
            <person name="Grigoriev I.V."/>
            <person name="Vagvolgyi C."/>
            <person name="Papp T."/>
            <person name="Martin F.M."/>
            <person name="Miettinen O."/>
            <person name="Hibbett D.S."/>
            <person name="Nagy L.G."/>
        </authorList>
    </citation>
    <scope>NUCLEOTIDE SEQUENCE [LARGE SCALE GENOMIC DNA]</scope>
    <source>
        <strain evidence="2 3">HHB13444</strain>
    </source>
</reference>
<feature type="compositionally biased region" description="Basic residues" evidence="1">
    <location>
        <begin position="91"/>
        <end position="101"/>
    </location>
</feature>
<dbReference type="AlphaFoldDB" id="A0A5C3P9X4"/>
<organism evidence="2 3">
    <name type="scientific">Polyporus arcularius HHB13444</name>
    <dbReference type="NCBI Taxonomy" id="1314778"/>
    <lineage>
        <taxon>Eukaryota</taxon>
        <taxon>Fungi</taxon>
        <taxon>Dikarya</taxon>
        <taxon>Basidiomycota</taxon>
        <taxon>Agaricomycotina</taxon>
        <taxon>Agaricomycetes</taxon>
        <taxon>Polyporales</taxon>
        <taxon>Polyporaceae</taxon>
        <taxon>Polyporus</taxon>
    </lineage>
</organism>
<evidence type="ECO:0000313" key="2">
    <source>
        <dbReference type="EMBL" id="TFK86505.1"/>
    </source>
</evidence>
<dbReference type="InParanoid" id="A0A5C3P9X4"/>
<keyword evidence="3" id="KW-1185">Reference proteome</keyword>
<proteinExistence type="predicted"/>
<evidence type="ECO:0000313" key="3">
    <source>
        <dbReference type="Proteomes" id="UP000308197"/>
    </source>
</evidence>
<accession>A0A5C3P9X4</accession>
<sequence>MNLAYRRQNAAVLLAVTQELLDNLPVLREYQDGWPIEFYLARELKSHRSRPAGPRYLRLRPERRRSQTPYITKYGRHTACSRITRTRRTKTFLARPVKRVTRPPSRSESPSTIDRDESDVERQLRPAPAIYMMTPPPSPDSEPSPSSYSQPIFDTLVAALVPPTDGQRLTELLASKGITNLAYMRVLARMSTRDSWLEELVLEEKITEIQMRVLQEILEGHK</sequence>
<dbReference type="EMBL" id="ML211196">
    <property type="protein sequence ID" value="TFK86505.1"/>
    <property type="molecule type" value="Genomic_DNA"/>
</dbReference>
<gene>
    <name evidence="2" type="ORF">K466DRAFT_149110</name>
</gene>
<evidence type="ECO:0000256" key="1">
    <source>
        <dbReference type="SAM" id="MobiDB-lite"/>
    </source>
</evidence>